<dbReference type="SUPFAM" id="SSF159006">
    <property type="entry name" value="YopX-like"/>
    <property type="match status" value="1"/>
</dbReference>
<evidence type="ECO:0000313" key="2">
    <source>
        <dbReference type="Proteomes" id="UP000186777"/>
    </source>
</evidence>
<dbReference type="RefSeq" id="WP_303679967.1">
    <property type="nucleotide sequence ID" value="NZ_MNTG01000030.1"/>
</dbReference>
<dbReference type="AlphaFoldDB" id="A0A1Q6R5B9"/>
<organism evidence="1 2">
    <name type="scientific">Phascolarctobacterium succinatutens</name>
    <dbReference type="NCBI Taxonomy" id="626940"/>
    <lineage>
        <taxon>Bacteria</taxon>
        <taxon>Bacillati</taxon>
        <taxon>Bacillota</taxon>
        <taxon>Negativicutes</taxon>
        <taxon>Acidaminococcales</taxon>
        <taxon>Acidaminococcaceae</taxon>
        <taxon>Phascolarctobacterium</taxon>
    </lineage>
</organism>
<dbReference type="EMBL" id="MNTG01000030">
    <property type="protein sequence ID" value="OLA37490.1"/>
    <property type="molecule type" value="Genomic_DNA"/>
</dbReference>
<comment type="caution">
    <text evidence="1">The sequence shown here is derived from an EMBL/GenBank/DDBJ whole genome shotgun (WGS) entry which is preliminary data.</text>
</comment>
<proteinExistence type="predicted"/>
<name>A0A1Q6R5B9_9FIRM</name>
<sequence>MERTATGVRDIHGDMIYTDDILKIKGQYTGEIFRQHERWLVAVETLRFMFPVTILPLTTAVDIYKAERKKEE</sequence>
<protein>
    <submittedName>
        <fullName evidence="1">Uncharacterized protein</fullName>
    </submittedName>
</protein>
<dbReference type="STRING" id="626940.BHW43_06595"/>
<accession>A0A1Q6R5B9</accession>
<gene>
    <name evidence="1" type="ORF">BHW43_06595</name>
</gene>
<dbReference type="Proteomes" id="UP000186777">
    <property type="component" value="Unassembled WGS sequence"/>
</dbReference>
<evidence type="ECO:0000313" key="1">
    <source>
        <dbReference type="EMBL" id="OLA37490.1"/>
    </source>
</evidence>
<reference evidence="1 2" key="1">
    <citation type="journal article" date="2016" name="Nat. Biotechnol.">
        <title>Measurement of bacterial replication rates in microbial communities.</title>
        <authorList>
            <person name="Brown C.T."/>
            <person name="Olm M.R."/>
            <person name="Thomas B.C."/>
            <person name="Banfield J.F."/>
        </authorList>
    </citation>
    <scope>NUCLEOTIDE SEQUENCE [LARGE SCALE GENOMIC DNA]</scope>
    <source>
        <strain evidence="1">46_33</strain>
    </source>
</reference>